<dbReference type="EMBL" id="JAODYH010000017">
    <property type="protein sequence ID" value="MCT9813163.1"/>
    <property type="molecule type" value="Genomic_DNA"/>
</dbReference>
<keyword evidence="3" id="KW-1185">Reference proteome</keyword>
<proteinExistence type="predicted"/>
<feature type="transmembrane region" description="Helical" evidence="1">
    <location>
        <begin position="6"/>
        <end position="26"/>
    </location>
</feature>
<organism evidence="2 3">
    <name type="scientific">Acidovorax bellezanensis</name>
    <dbReference type="NCBI Taxonomy" id="2976702"/>
    <lineage>
        <taxon>Bacteria</taxon>
        <taxon>Pseudomonadati</taxon>
        <taxon>Pseudomonadota</taxon>
        <taxon>Betaproteobacteria</taxon>
        <taxon>Burkholderiales</taxon>
        <taxon>Comamonadaceae</taxon>
        <taxon>Acidovorax</taxon>
    </lineage>
</organism>
<accession>A0ABT2PRR2</accession>
<feature type="transmembrane region" description="Helical" evidence="1">
    <location>
        <begin position="73"/>
        <end position="97"/>
    </location>
</feature>
<dbReference type="RefSeq" id="WP_261502416.1">
    <property type="nucleotide sequence ID" value="NZ_JAODYH010000017.1"/>
</dbReference>
<keyword evidence="1" id="KW-0812">Transmembrane</keyword>
<feature type="transmembrane region" description="Helical" evidence="1">
    <location>
        <begin position="33"/>
        <end position="53"/>
    </location>
</feature>
<sequence>MAWMWLGEHSLLAAAAGAALLAPLFLWRSLGQLLVAVLALVGAASLVYFWAVPEARPSMDALLPLWPQGQEVLANWGVQPWMAAGALATAGALWWAWTQLQRQRWGRSALTAAAGLALAWAGVSLPSGGRPQMLSCSLLLQAVGASVGTGWAAVVPQLLPGCQEWPSAAAASTLARPQ</sequence>
<keyword evidence="1" id="KW-1133">Transmembrane helix</keyword>
<gene>
    <name evidence="2" type="ORF">N0K08_21245</name>
</gene>
<dbReference type="Proteomes" id="UP001525968">
    <property type="component" value="Unassembled WGS sequence"/>
</dbReference>
<feature type="transmembrane region" description="Helical" evidence="1">
    <location>
        <begin position="109"/>
        <end position="129"/>
    </location>
</feature>
<evidence type="ECO:0000313" key="3">
    <source>
        <dbReference type="Proteomes" id="UP001525968"/>
    </source>
</evidence>
<protein>
    <submittedName>
        <fullName evidence="2">Uncharacterized protein</fullName>
    </submittedName>
</protein>
<comment type="caution">
    <text evidence="2">The sequence shown here is derived from an EMBL/GenBank/DDBJ whole genome shotgun (WGS) entry which is preliminary data.</text>
</comment>
<name>A0ABT2PRR2_9BURK</name>
<reference evidence="2 3" key="1">
    <citation type="submission" date="2022-09" db="EMBL/GenBank/DDBJ databases">
        <title>Draft genome of isolate Be4.</title>
        <authorList>
            <person name="Sanchez-Castro I."/>
            <person name="Martinez-Rodriguez P."/>
            <person name="Descostes M."/>
            <person name="Merroun M."/>
        </authorList>
    </citation>
    <scope>NUCLEOTIDE SEQUENCE [LARGE SCALE GENOMIC DNA]</scope>
    <source>
        <strain evidence="2 3">Be4</strain>
    </source>
</reference>
<evidence type="ECO:0000313" key="2">
    <source>
        <dbReference type="EMBL" id="MCT9813163.1"/>
    </source>
</evidence>
<evidence type="ECO:0000256" key="1">
    <source>
        <dbReference type="SAM" id="Phobius"/>
    </source>
</evidence>
<keyword evidence="1" id="KW-0472">Membrane</keyword>